<dbReference type="InterPro" id="IPR050990">
    <property type="entry name" value="UPF0237/GcvR_regulator"/>
</dbReference>
<protein>
    <submittedName>
        <fullName evidence="1">Amino acid-binding ACT domain protein</fullName>
    </submittedName>
</protein>
<dbReference type="PANTHER" id="PTHR34875">
    <property type="entry name" value="UPF0237 PROTEIN MJ1558"/>
    <property type="match status" value="1"/>
</dbReference>
<evidence type="ECO:0000313" key="1">
    <source>
        <dbReference type="EMBL" id="EQD70512.1"/>
    </source>
</evidence>
<dbReference type="EMBL" id="AUZY01003111">
    <property type="protein sequence ID" value="EQD70512.1"/>
    <property type="molecule type" value="Genomic_DNA"/>
</dbReference>
<dbReference type="Gene3D" id="3.30.70.260">
    <property type="match status" value="2"/>
</dbReference>
<dbReference type="SUPFAM" id="SSF55021">
    <property type="entry name" value="ACT-like"/>
    <property type="match status" value="2"/>
</dbReference>
<dbReference type="Pfam" id="PF13740">
    <property type="entry name" value="ACT_6"/>
    <property type="match status" value="1"/>
</dbReference>
<dbReference type="PIRSF" id="PIRSF028103">
    <property type="entry name" value="GcvR"/>
    <property type="match status" value="1"/>
</dbReference>
<dbReference type="InterPro" id="IPR016867">
    <property type="entry name" value="GcvR"/>
</dbReference>
<dbReference type="PANTHER" id="PTHR34875:SF5">
    <property type="entry name" value="GLYCINE CLEAVAGE SYSTEM TRANSCRIPTIONAL REPRESSOR"/>
    <property type="match status" value="1"/>
</dbReference>
<name>T1BL46_9ZZZZ</name>
<dbReference type="CDD" id="cd04869">
    <property type="entry name" value="ACT_GcvR_2"/>
    <property type="match status" value="1"/>
</dbReference>
<dbReference type="GO" id="GO:0006355">
    <property type="term" value="P:regulation of DNA-templated transcription"/>
    <property type="evidence" value="ECO:0007669"/>
    <property type="project" value="InterPro"/>
</dbReference>
<comment type="caution">
    <text evidence="1">The sequence shown here is derived from an EMBL/GenBank/DDBJ whole genome shotgun (WGS) entry which is preliminary data.</text>
</comment>
<reference evidence="1" key="2">
    <citation type="journal article" date="2014" name="ISME J.">
        <title>Microbial stratification in low pH oxic and suboxic macroscopic growths along an acid mine drainage.</title>
        <authorList>
            <person name="Mendez-Garcia C."/>
            <person name="Mesa V."/>
            <person name="Sprenger R.R."/>
            <person name="Richter M."/>
            <person name="Diez M.S."/>
            <person name="Solano J."/>
            <person name="Bargiela R."/>
            <person name="Golyshina O.V."/>
            <person name="Manteca A."/>
            <person name="Ramos J.L."/>
            <person name="Gallego J.R."/>
            <person name="Llorente I."/>
            <person name="Martins Dos Santos V.A."/>
            <person name="Jensen O.N."/>
            <person name="Pelaez A.I."/>
            <person name="Sanchez J."/>
            <person name="Ferrer M."/>
        </authorList>
    </citation>
    <scope>NUCLEOTIDE SEQUENCE</scope>
</reference>
<sequence length="176" mass="19403">MKQFLVLSAMGSHKPAVLPQLTQFVLECGCHIVESRMSVLGAELVCYLLIAGPWDAVARLESGSKKIERRLQVALTLQRTTERAAQKGLTPYAVDVVSLDQEGTLFNLASFFTEREIAVCELSSRSYAASYTGAPMVAFQMTILIPASQSIAHLREEFTDFCDKLNLDAIMEPLKS</sequence>
<accession>T1BL46</accession>
<proteinExistence type="predicted"/>
<gene>
    <name evidence="1" type="ORF">B1B_04943</name>
</gene>
<dbReference type="InterPro" id="IPR045865">
    <property type="entry name" value="ACT-like_dom_sf"/>
</dbReference>
<reference evidence="1" key="1">
    <citation type="submission" date="2013-08" db="EMBL/GenBank/DDBJ databases">
        <authorList>
            <person name="Mendez C."/>
            <person name="Richter M."/>
            <person name="Ferrer M."/>
            <person name="Sanchez J."/>
        </authorList>
    </citation>
    <scope>NUCLEOTIDE SEQUENCE</scope>
</reference>
<dbReference type="AlphaFoldDB" id="T1BL46"/>
<organism evidence="1">
    <name type="scientific">mine drainage metagenome</name>
    <dbReference type="NCBI Taxonomy" id="410659"/>
    <lineage>
        <taxon>unclassified sequences</taxon>
        <taxon>metagenomes</taxon>
        <taxon>ecological metagenomes</taxon>
    </lineage>
</organism>